<sequence length="271" mass="30992">EKYRDQLREDTLKHTPWTRHFYPHNTIGPRGESIKDLVAWTEKHWADLVLKPAHGYSGHGIFVGYKKENPKKQIRATLDAGDYIVQQLVPLGLWSEQSTWPLLEERSLFLKEWQTDFRCFMTDEGLQGFLARFGGVPTNVGSGGGIQPLAVLRDDITPGKAVDKINQALLKLGYQAFMQIQDEINQKAIEMGFTYLLGPIKIMLRPRILTIDHLNDLRYYAHNLWQDAIKLEELWREGQLDNVVRIGEEEKELALSQPWAGSPGLMVSDGL</sequence>
<dbReference type="EMBL" id="BARS01021873">
    <property type="protein sequence ID" value="GAG08633.1"/>
    <property type="molecule type" value="Genomic_DNA"/>
</dbReference>
<gene>
    <name evidence="1" type="ORF">S01H1_35057</name>
</gene>
<name>X0V826_9ZZZZ</name>
<dbReference type="SUPFAM" id="SSF56059">
    <property type="entry name" value="Glutathione synthetase ATP-binding domain-like"/>
    <property type="match status" value="1"/>
</dbReference>
<comment type="caution">
    <text evidence="1">The sequence shown here is derived from an EMBL/GenBank/DDBJ whole genome shotgun (WGS) entry which is preliminary data.</text>
</comment>
<accession>X0V826</accession>
<organism evidence="1">
    <name type="scientific">marine sediment metagenome</name>
    <dbReference type="NCBI Taxonomy" id="412755"/>
    <lineage>
        <taxon>unclassified sequences</taxon>
        <taxon>metagenomes</taxon>
        <taxon>ecological metagenomes</taxon>
    </lineage>
</organism>
<feature type="non-terminal residue" evidence="1">
    <location>
        <position position="1"/>
    </location>
</feature>
<reference evidence="1" key="1">
    <citation type="journal article" date="2014" name="Front. Microbiol.">
        <title>High frequency of phylogenetically diverse reductive dehalogenase-homologous genes in deep subseafloor sedimentary metagenomes.</title>
        <authorList>
            <person name="Kawai M."/>
            <person name="Futagami T."/>
            <person name="Toyoda A."/>
            <person name="Takaki Y."/>
            <person name="Nishi S."/>
            <person name="Hori S."/>
            <person name="Arai W."/>
            <person name="Tsubouchi T."/>
            <person name="Morono Y."/>
            <person name="Uchiyama I."/>
            <person name="Ito T."/>
            <person name="Fujiyama A."/>
            <person name="Inagaki F."/>
            <person name="Takami H."/>
        </authorList>
    </citation>
    <scope>NUCLEOTIDE SEQUENCE</scope>
    <source>
        <strain evidence="1">Expedition CK06-06</strain>
    </source>
</reference>
<proteinExistence type="predicted"/>
<feature type="non-terminal residue" evidence="1">
    <location>
        <position position="271"/>
    </location>
</feature>
<dbReference type="AlphaFoldDB" id="X0V826"/>
<evidence type="ECO:0000313" key="1">
    <source>
        <dbReference type="EMBL" id="GAG08633.1"/>
    </source>
</evidence>
<protein>
    <submittedName>
        <fullName evidence="1">Uncharacterized protein</fullName>
    </submittedName>
</protein>